<feature type="compositionally biased region" description="Polar residues" evidence="1">
    <location>
        <begin position="212"/>
        <end position="231"/>
    </location>
</feature>
<evidence type="ECO:0008006" key="4">
    <source>
        <dbReference type="Google" id="ProtNLM"/>
    </source>
</evidence>
<comment type="caution">
    <text evidence="2">The sequence shown here is derived from an EMBL/GenBank/DDBJ whole genome shotgun (WGS) entry which is preliminary data.</text>
</comment>
<feature type="region of interest" description="Disordered" evidence="1">
    <location>
        <begin position="162"/>
        <end position="243"/>
    </location>
</feature>
<dbReference type="AlphaFoldDB" id="A0AAV9MSK4"/>
<evidence type="ECO:0000256" key="1">
    <source>
        <dbReference type="SAM" id="MobiDB-lite"/>
    </source>
</evidence>
<dbReference type="GeneID" id="89979405"/>
<proteinExistence type="predicted"/>
<evidence type="ECO:0000313" key="2">
    <source>
        <dbReference type="EMBL" id="KAK5044437.1"/>
    </source>
</evidence>
<gene>
    <name evidence="2" type="ORF">LTR84_011251</name>
</gene>
<evidence type="ECO:0000313" key="3">
    <source>
        <dbReference type="Proteomes" id="UP001358417"/>
    </source>
</evidence>
<organism evidence="2 3">
    <name type="scientific">Exophiala bonariae</name>
    <dbReference type="NCBI Taxonomy" id="1690606"/>
    <lineage>
        <taxon>Eukaryota</taxon>
        <taxon>Fungi</taxon>
        <taxon>Dikarya</taxon>
        <taxon>Ascomycota</taxon>
        <taxon>Pezizomycotina</taxon>
        <taxon>Eurotiomycetes</taxon>
        <taxon>Chaetothyriomycetidae</taxon>
        <taxon>Chaetothyriales</taxon>
        <taxon>Herpotrichiellaceae</taxon>
        <taxon>Exophiala</taxon>
    </lineage>
</organism>
<sequence length="243" mass="26641">MPKVTLTEHVGSYTAISKKMPQGLQALKLLLSLYDLDIPDRAALEELLAPSFHETENGSDRTISRSEVIEAIVTIRDKYSKHQFDLKHAYCMEYTGSHHTVFFEAVRFLFLQGSTNWVKVPVSGKLDVKITQNRLMLKDAVVVITARTMTSDTSQVVARDLMQSPRSPTLTSDLPDLTANRSSVRLDTPSVPELPAAVAVPREEKPLPGLRTTGSSNTGVTRTPTVTSGSSAELDGSTKASWN</sequence>
<dbReference type="EMBL" id="JAVRRD010000050">
    <property type="protein sequence ID" value="KAK5044437.1"/>
    <property type="molecule type" value="Genomic_DNA"/>
</dbReference>
<dbReference type="Proteomes" id="UP001358417">
    <property type="component" value="Unassembled WGS sequence"/>
</dbReference>
<keyword evidence="3" id="KW-1185">Reference proteome</keyword>
<accession>A0AAV9MSK4</accession>
<reference evidence="2 3" key="1">
    <citation type="submission" date="2023-08" db="EMBL/GenBank/DDBJ databases">
        <title>Black Yeasts Isolated from many extreme environments.</title>
        <authorList>
            <person name="Coleine C."/>
            <person name="Stajich J.E."/>
            <person name="Selbmann L."/>
        </authorList>
    </citation>
    <scope>NUCLEOTIDE SEQUENCE [LARGE SCALE GENOMIC DNA]</scope>
    <source>
        <strain evidence="2 3">CCFEE 5792</strain>
    </source>
</reference>
<dbReference type="RefSeq" id="XP_064700100.1">
    <property type="nucleotide sequence ID" value="XM_064854784.1"/>
</dbReference>
<protein>
    <recommendedName>
        <fullName evidence="4">SnoaL-like domain-containing protein</fullName>
    </recommendedName>
</protein>
<name>A0AAV9MSK4_9EURO</name>